<evidence type="ECO:0000259" key="6">
    <source>
        <dbReference type="PROSITE" id="PS51886"/>
    </source>
</evidence>
<keyword evidence="8" id="KW-1185">Reference proteome</keyword>
<comment type="subcellular location">
    <subcellularLocation>
        <location evidence="1">Mitochondrion</location>
    </subcellularLocation>
</comment>
<dbReference type="GO" id="GO:0006979">
    <property type="term" value="P:response to oxidative stress"/>
    <property type="evidence" value="ECO:0007669"/>
    <property type="project" value="TreeGrafter"/>
</dbReference>
<gene>
    <name evidence="7" type="ORF">HG535_0E01360</name>
</gene>
<keyword evidence="3" id="KW-0496">Mitochondrion</keyword>
<dbReference type="PANTHER" id="PTHR23354:SF62">
    <property type="entry name" value="MUSTARD, ISOFORM V"/>
    <property type="match status" value="1"/>
</dbReference>
<sequence length="284" mass="32581">MFDVRGALNKVKDTFTHEDPTNRRSSKSPEETFSRSSDRSSNRSSKKFGKEDGQDEAGVNSLSYENDQDDEKWLSVSLKGYSPNTKCKLLTPEMCDEIRTLMPMRVQLYTEWKLLYSLEQHGASLKSLYHNVVPQSKRPARVGYVIIIQDRRHGLFGAYCNEPFHPTENRRYYGNGECFLWKMDKVPNVNIGEEREHGRTPDNKGSDEQRWQFRGYPFTGLNEFAIYCQSDFLSMGAGDGHYGLWLDDSLIHGVSNPSLTFGNDVLSREGKKFHVVALEVWKVG</sequence>
<dbReference type="GO" id="GO:0005739">
    <property type="term" value="C:mitochondrion"/>
    <property type="evidence" value="ECO:0007669"/>
    <property type="project" value="UniProtKB-SubCell"/>
</dbReference>
<organism evidence="7 8">
    <name type="scientific">Zygotorulaspora mrakii</name>
    <name type="common">Zygosaccharomyces mrakii</name>
    <dbReference type="NCBI Taxonomy" id="42260"/>
    <lineage>
        <taxon>Eukaryota</taxon>
        <taxon>Fungi</taxon>
        <taxon>Dikarya</taxon>
        <taxon>Ascomycota</taxon>
        <taxon>Saccharomycotina</taxon>
        <taxon>Saccharomycetes</taxon>
        <taxon>Saccharomycetales</taxon>
        <taxon>Saccharomycetaceae</taxon>
        <taxon>Zygotorulaspora</taxon>
    </lineage>
</organism>
<dbReference type="SMART" id="SM00584">
    <property type="entry name" value="TLDc"/>
    <property type="match status" value="1"/>
</dbReference>
<dbReference type="EMBL" id="CP058608">
    <property type="protein sequence ID" value="QLG73052.1"/>
    <property type="molecule type" value="Genomic_DNA"/>
</dbReference>
<evidence type="ECO:0000313" key="8">
    <source>
        <dbReference type="Proteomes" id="UP000509704"/>
    </source>
</evidence>
<proteinExistence type="inferred from homology"/>
<evidence type="ECO:0000256" key="2">
    <source>
        <dbReference type="ARBA" id="ARBA00009540"/>
    </source>
</evidence>
<comment type="similarity">
    <text evidence="2">Belongs to the OXR1 family.</text>
</comment>
<feature type="domain" description="TLDc" evidence="6">
    <location>
        <begin position="88"/>
        <end position="284"/>
    </location>
</feature>
<dbReference type="PANTHER" id="PTHR23354">
    <property type="entry name" value="NUCLEOLAR PROTEIN 7/ESTROGEN RECEPTOR COACTIVATOR-RELATED"/>
    <property type="match status" value="1"/>
</dbReference>
<dbReference type="PROSITE" id="PS51886">
    <property type="entry name" value="TLDC"/>
    <property type="match status" value="1"/>
</dbReference>
<evidence type="ECO:0000256" key="1">
    <source>
        <dbReference type="ARBA" id="ARBA00004173"/>
    </source>
</evidence>
<dbReference type="AlphaFoldDB" id="A0A7H9B5K9"/>
<protein>
    <recommendedName>
        <fullName evidence="4">Oxidation resistance protein 1</fullName>
    </recommendedName>
</protein>
<name>A0A7H9B5K9_ZYGMR</name>
<accession>A0A7H9B5K9</accession>
<dbReference type="GeneID" id="59236794"/>
<evidence type="ECO:0000313" key="7">
    <source>
        <dbReference type="EMBL" id="QLG73052.1"/>
    </source>
</evidence>
<evidence type="ECO:0000256" key="4">
    <source>
        <dbReference type="ARBA" id="ARBA00040604"/>
    </source>
</evidence>
<dbReference type="GO" id="GO:0005634">
    <property type="term" value="C:nucleus"/>
    <property type="evidence" value="ECO:0007669"/>
    <property type="project" value="TreeGrafter"/>
</dbReference>
<dbReference type="Proteomes" id="UP000509704">
    <property type="component" value="Chromosome 5"/>
</dbReference>
<dbReference type="KEGG" id="zmk:HG535_0E01360"/>
<dbReference type="InterPro" id="IPR006571">
    <property type="entry name" value="TLDc_dom"/>
</dbReference>
<feature type="region of interest" description="Disordered" evidence="5">
    <location>
        <begin position="1"/>
        <end position="64"/>
    </location>
</feature>
<reference evidence="7 8" key="1">
    <citation type="submission" date="2020-07" db="EMBL/GenBank/DDBJ databases">
        <title>The yeast mating-type switching endonuclease HO is a domesticated member of an unorthodox homing genetic element family.</title>
        <authorList>
            <person name="Coughlan A.Y."/>
            <person name="Lombardi L."/>
            <person name="Braun-Galleani S."/>
            <person name="Martos A.R."/>
            <person name="Galeote V."/>
            <person name="Bigey F."/>
            <person name="Dequin S."/>
            <person name="Byrne K.P."/>
            <person name="Wolfe K.H."/>
        </authorList>
    </citation>
    <scope>NUCLEOTIDE SEQUENCE [LARGE SCALE GENOMIC DNA]</scope>
    <source>
        <strain evidence="7 8">NRRL Y-6702</strain>
    </source>
</reference>
<dbReference type="Pfam" id="PF07534">
    <property type="entry name" value="TLD"/>
    <property type="match status" value="1"/>
</dbReference>
<feature type="compositionally biased region" description="Basic and acidic residues" evidence="5">
    <location>
        <begin position="10"/>
        <end position="41"/>
    </location>
</feature>
<evidence type="ECO:0000256" key="3">
    <source>
        <dbReference type="ARBA" id="ARBA00023128"/>
    </source>
</evidence>
<dbReference type="OrthoDB" id="26679at2759"/>
<evidence type="ECO:0000256" key="5">
    <source>
        <dbReference type="SAM" id="MobiDB-lite"/>
    </source>
</evidence>
<dbReference type="RefSeq" id="XP_037144779.1">
    <property type="nucleotide sequence ID" value="XM_037288884.1"/>
</dbReference>